<dbReference type="PANTHER" id="PTHR43390">
    <property type="entry name" value="SIGNAL PEPTIDASE I"/>
    <property type="match status" value="1"/>
</dbReference>
<dbReference type="GO" id="GO:0009003">
    <property type="term" value="F:signal peptidase activity"/>
    <property type="evidence" value="ECO:0007669"/>
    <property type="project" value="UniProtKB-EC"/>
</dbReference>
<comment type="similarity">
    <text evidence="2 4">Belongs to the peptidase S26 family.</text>
</comment>
<evidence type="ECO:0000256" key="1">
    <source>
        <dbReference type="ARBA" id="ARBA00004401"/>
    </source>
</evidence>
<evidence type="ECO:0000259" key="6">
    <source>
        <dbReference type="Pfam" id="PF10502"/>
    </source>
</evidence>
<feature type="transmembrane region" description="Helical" evidence="4">
    <location>
        <begin position="27"/>
        <end position="51"/>
    </location>
</feature>
<feature type="active site" evidence="3">
    <location>
        <position position="60"/>
    </location>
</feature>
<dbReference type="GO" id="GO:0006465">
    <property type="term" value="P:signal peptide processing"/>
    <property type="evidence" value="ECO:0007669"/>
    <property type="project" value="InterPro"/>
</dbReference>
<evidence type="ECO:0000313" key="8">
    <source>
        <dbReference type="Proteomes" id="UP000259636"/>
    </source>
</evidence>
<comment type="catalytic activity">
    <reaction evidence="4">
        <text>Cleavage of hydrophobic, N-terminal signal or leader sequences from secreted and periplasmic proteins.</text>
        <dbReference type="EC" id="3.4.21.89"/>
    </reaction>
</comment>
<comment type="subcellular location">
    <subcellularLocation>
        <location evidence="1">Cell membrane</location>
        <topology evidence="1">Single-pass type II membrane protein</topology>
    </subcellularLocation>
    <subcellularLocation>
        <location evidence="4">Membrane</location>
        <topology evidence="4">Single-pass type II membrane protein</topology>
    </subcellularLocation>
</comment>
<dbReference type="PANTHER" id="PTHR43390:SF1">
    <property type="entry name" value="CHLOROPLAST PROCESSING PEPTIDASE"/>
    <property type="match status" value="1"/>
</dbReference>
<accession>A0A385D941</accession>
<evidence type="ECO:0000256" key="2">
    <source>
        <dbReference type="ARBA" id="ARBA00009370"/>
    </source>
</evidence>
<evidence type="ECO:0000313" key="7">
    <source>
        <dbReference type="EMBL" id="AXQ54480.1"/>
    </source>
</evidence>
<sequence length="258" mass="26522">MSTTRSAEDRTDRTDGTREGHGRLGRILSGAAVALGCVLFLGGFAWGALLYQPYAVPTGSMAPTINAGERVLAQRIDGAEVRRGDVVVFNEAGWGDLPMVKRVVAVGGDEVACCTSGRLTVNGKPVDESYLPADTPASVVGIPRTTVPEGRLFLLGDERAGSLDSTAHLQEVGRGSVPRDAVVARVDAVAWPMEGMLARPDGFAKLPGGISEPGPLGAVVAAVVGGAVLILGGAAYGPVAARFGRAARQRRTGPVRGA</sequence>
<dbReference type="InterPro" id="IPR036286">
    <property type="entry name" value="LexA/Signal_pep-like_sf"/>
</dbReference>
<protein>
    <recommendedName>
        <fullName evidence="4">Signal peptidase I</fullName>
        <ecNumber evidence="4">3.4.21.89</ecNumber>
    </recommendedName>
</protein>
<keyword evidence="4" id="KW-1133">Transmembrane helix</keyword>
<feature type="active site" evidence="3">
    <location>
        <position position="101"/>
    </location>
</feature>
<keyword evidence="4" id="KW-0645">Protease</keyword>
<gene>
    <name evidence="7" type="primary">lepB</name>
    <name evidence="7" type="ORF">D0C37_07615</name>
</gene>
<keyword evidence="4" id="KW-0812">Transmembrane</keyword>
<dbReference type="PRINTS" id="PR00727">
    <property type="entry name" value="LEADERPTASE"/>
</dbReference>
<dbReference type="InterPro" id="IPR019533">
    <property type="entry name" value="Peptidase_S26"/>
</dbReference>
<reference evidence="7 8" key="1">
    <citation type="submission" date="2018-08" db="EMBL/GenBank/DDBJ databases">
        <authorList>
            <person name="Ferrada E.E."/>
            <person name="Latorre B.A."/>
        </authorList>
    </citation>
    <scope>NUCLEOTIDE SEQUENCE [LARGE SCALE GENOMIC DNA]</scope>
    <source>
        <strain evidence="7 8">VK-A60T</strain>
    </source>
</reference>
<feature type="transmembrane region" description="Helical" evidence="4">
    <location>
        <begin position="216"/>
        <end position="241"/>
    </location>
</feature>
<organism evidence="7 8">
    <name type="scientific">Streptomyces koyangensis</name>
    <dbReference type="NCBI Taxonomy" id="188770"/>
    <lineage>
        <taxon>Bacteria</taxon>
        <taxon>Bacillati</taxon>
        <taxon>Actinomycetota</taxon>
        <taxon>Actinomycetes</taxon>
        <taxon>Kitasatosporales</taxon>
        <taxon>Streptomycetaceae</taxon>
        <taxon>Streptomyces</taxon>
        <taxon>Streptomyces aurantiacus group</taxon>
    </lineage>
</organism>
<dbReference type="NCBIfam" id="TIGR02227">
    <property type="entry name" value="sigpep_I_bact"/>
    <property type="match status" value="1"/>
</dbReference>
<dbReference type="GeneID" id="300114060"/>
<comment type="caution">
    <text evidence="4">Lacks conserved residue(s) required for the propagation of feature annotation.</text>
</comment>
<dbReference type="InterPro" id="IPR000223">
    <property type="entry name" value="Pept_S26A_signal_pept_1"/>
</dbReference>
<keyword evidence="4" id="KW-0472">Membrane</keyword>
<dbReference type="Pfam" id="PF10502">
    <property type="entry name" value="Peptidase_S26"/>
    <property type="match status" value="1"/>
</dbReference>
<dbReference type="CDD" id="cd06530">
    <property type="entry name" value="S26_SPase_I"/>
    <property type="match status" value="1"/>
</dbReference>
<feature type="domain" description="Peptidase S26" evidence="6">
    <location>
        <begin position="41"/>
        <end position="191"/>
    </location>
</feature>
<keyword evidence="4 7" id="KW-0378">Hydrolase</keyword>
<feature type="region of interest" description="Disordered" evidence="5">
    <location>
        <begin position="1"/>
        <end position="21"/>
    </location>
</feature>
<dbReference type="GO" id="GO:0004252">
    <property type="term" value="F:serine-type endopeptidase activity"/>
    <property type="evidence" value="ECO:0007669"/>
    <property type="project" value="InterPro"/>
</dbReference>
<dbReference type="SUPFAM" id="SSF51306">
    <property type="entry name" value="LexA/Signal peptidase"/>
    <property type="match status" value="1"/>
</dbReference>
<name>A0A385D941_9ACTN</name>
<proteinExistence type="inferred from homology"/>
<dbReference type="EC" id="3.4.21.89" evidence="4"/>
<dbReference type="Gene3D" id="2.10.109.10">
    <property type="entry name" value="Umud Fragment, subunit A"/>
    <property type="match status" value="1"/>
</dbReference>
<dbReference type="RefSeq" id="WP_117348985.1">
    <property type="nucleotide sequence ID" value="NZ_CP031742.1"/>
</dbReference>
<dbReference type="GO" id="GO:0005886">
    <property type="term" value="C:plasma membrane"/>
    <property type="evidence" value="ECO:0007669"/>
    <property type="project" value="UniProtKB-SubCell"/>
</dbReference>
<evidence type="ECO:0000256" key="4">
    <source>
        <dbReference type="RuleBase" id="RU362042"/>
    </source>
</evidence>
<dbReference type="AlphaFoldDB" id="A0A385D941"/>
<evidence type="ECO:0000256" key="5">
    <source>
        <dbReference type="SAM" id="MobiDB-lite"/>
    </source>
</evidence>
<dbReference type="KEGG" id="sky:D0C37_07615"/>
<evidence type="ECO:0000256" key="3">
    <source>
        <dbReference type="PIRSR" id="PIRSR600223-1"/>
    </source>
</evidence>
<dbReference type="Proteomes" id="UP000259636">
    <property type="component" value="Chromosome"/>
</dbReference>
<dbReference type="EMBL" id="CP031742">
    <property type="protein sequence ID" value="AXQ54480.1"/>
    <property type="molecule type" value="Genomic_DNA"/>
</dbReference>